<name>A0ABD0LNZ3_9CAEN</name>
<dbReference type="Proteomes" id="UP001519460">
    <property type="component" value="Unassembled WGS sequence"/>
</dbReference>
<reference evidence="1 2" key="1">
    <citation type="journal article" date="2023" name="Sci. Data">
        <title>Genome assembly of the Korean intertidal mud-creeper Batillaria attramentaria.</title>
        <authorList>
            <person name="Patra A.K."/>
            <person name="Ho P.T."/>
            <person name="Jun S."/>
            <person name="Lee S.J."/>
            <person name="Kim Y."/>
            <person name="Won Y.J."/>
        </authorList>
    </citation>
    <scope>NUCLEOTIDE SEQUENCE [LARGE SCALE GENOMIC DNA]</scope>
    <source>
        <strain evidence="1">Wonlab-2016</strain>
    </source>
</reference>
<comment type="caution">
    <text evidence="1">The sequence shown here is derived from an EMBL/GenBank/DDBJ whole genome shotgun (WGS) entry which is preliminary data.</text>
</comment>
<keyword evidence="2" id="KW-1185">Reference proteome</keyword>
<sequence length="166" mass="18228">PTGHPPTTDELYGQRAAVRTSSTGSFWRRLTERATSAATRLLLLPNWARVWRRLPETESARAAWSVLSAAAIANSARSVNGTHGTACTAGQQGAGKHQQEVLQLVLASLTSARRCPRRVTVRGSKIDECTRGQVLKESVPRLIKQPKVEDEWSEGFTQLIIPKDVM</sequence>
<evidence type="ECO:0000313" key="2">
    <source>
        <dbReference type="Proteomes" id="UP001519460"/>
    </source>
</evidence>
<evidence type="ECO:0000313" key="1">
    <source>
        <dbReference type="EMBL" id="KAK7501245.1"/>
    </source>
</evidence>
<dbReference type="AlphaFoldDB" id="A0ABD0LNZ3"/>
<organism evidence="1 2">
    <name type="scientific">Batillaria attramentaria</name>
    <dbReference type="NCBI Taxonomy" id="370345"/>
    <lineage>
        <taxon>Eukaryota</taxon>
        <taxon>Metazoa</taxon>
        <taxon>Spiralia</taxon>
        <taxon>Lophotrochozoa</taxon>
        <taxon>Mollusca</taxon>
        <taxon>Gastropoda</taxon>
        <taxon>Caenogastropoda</taxon>
        <taxon>Sorbeoconcha</taxon>
        <taxon>Cerithioidea</taxon>
        <taxon>Batillariidae</taxon>
        <taxon>Batillaria</taxon>
    </lineage>
</organism>
<protein>
    <submittedName>
        <fullName evidence="1">Uncharacterized protein</fullName>
    </submittedName>
</protein>
<accession>A0ABD0LNZ3</accession>
<proteinExistence type="predicted"/>
<feature type="non-terminal residue" evidence="1">
    <location>
        <position position="1"/>
    </location>
</feature>
<dbReference type="EMBL" id="JACVVK020000032">
    <property type="protein sequence ID" value="KAK7501245.1"/>
    <property type="molecule type" value="Genomic_DNA"/>
</dbReference>
<gene>
    <name evidence="1" type="ORF">BaRGS_00007370</name>
</gene>